<sequence>MFMAENCLKLKKGSAPKIVERFQNRQGIETIEGFKEMMVTITKHNEDYDEVKILTLWETEAAFKNWLNSDVFKAAHQKVRSHQEDAESPILNNKVSKYEIAYKFVK</sequence>
<dbReference type="KEGG" id="sagq:EP23_10475"/>
<feature type="domain" description="ABM" evidence="4">
    <location>
        <begin position="2"/>
        <end position="91"/>
    </location>
</feature>
<reference evidence="6 7" key="1">
    <citation type="submission" date="2017-04" db="EMBL/GenBank/DDBJ databases">
        <title>Staphylococcus agnetis, a potential pathogen in the broiler production.</title>
        <authorList>
            <person name="Poulsen L."/>
        </authorList>
    </citation>
    <scope>NUCLEOTIDE SEQUENCE [LARGE SCALE GENOMIC DNA]</scope>
    <source>
        <strain evidence="6 7">723_310714_2_2_spleen</strain>
    </source>
</reference>
<dbReference type="SUPFAM" id="SSF54909">
    <property type="entry name" value="Dimeric alpha+beta barrel"/>
    <property type="match status" value="1"/>
</dbReference>
<dbReference type="InterPro" id="IPR007138">
    <property type="entry name" value="ABM_dom"/>
</dbReference>
<name>A0A2T4MHE9_9STAP</name>
<accession>A0A2T4MHE9</accession>
<evidence type="ECO:0000259" key="4">
    <source>
        <dbReference type="PROSITE" id="PS51725"/>
    </source>
</evidence>
<dbReference type="PROSITE" id="PS51725">
    <property type="entry name" value="ABM"/>
    <property type="match status" value="1"/>
</dbReference>
<evidence type="ECO:0000313" key="6">
    <source>
        <dbReference type="EMBL" id="OTW31394.1"/>
    </source>
</evidence>
<dbReference type="EMBL" id="NEFX01000010">
    <property type="protein sequence ID" value="OTW31394.1"/>
    <property type="molecule type" value="Genomic_DNA"/>
</dbReference>
<proteinExistence type="inferred from homology"/>
<comment type="caution">
    <text evidence="5">The sequence shown here is derived from an EMBL/GenBank/DDBJ whole genome shotgun (WGS) entry which is preliminary data.</text>
</comment>
<evidence type="ECO:0000256" key="2">
    <source>
        <dbReference type="ARBA" id="ARBA00018486"/>
    </source>
</evidence>
<dbReference type="OrthoDB" id="384737at2"/>
<dbReference type="PANTHER" id="PTHR34474:SF4">
    <property type="entry name" value="HEME OXYGENASE (STAPHYLOBILIN-PRODUCING) 1"/>
    <property type="match status" value="1"/>
</dbReference>
<evidence type="ECO:0000313" key="7">
    <source>
        <dbReference type="Proteomes" id="UP000195208"/>
    </source>
</evidence>
<dbReference type="PANTHER" id="PTHR34474">
    <property type="entry name" value="SIGNAL TRANSDUCTION PROTEIN TRAP"/>
    <property type="match status" value="1"/>
</dbReference>
<dbReference type="EMBL" id="WMFL01000029">
    <property type="protein sequence ID" value="NJI01608.1"/>
    <property type="molecule type" value="Genomic_DNA"/>
</dbReference>
<evidence type="ECO:0000256" key="3">
    <source>
        <dbReference type="ARBA" id="ARBA00032861"/>
    </source>
</evidence>
<dbReference type="InterPro" id="IPR011008">
    <property type="entry name" value="Dimeric_a/b-barrel"/>
</dbReference>
<reference evidence="5" key="2">
    <citation type="submission" date="2019-11" db="EMBL/GenBank/DDBJ databases">
        <title>Whole genome comparisons of Staphylococcus agnetis isolates from cattle and chickens.</title>
        <authorList>
            <person name="Rhoads D."/>
            <person name="Shwani A."/>
            <person name="Adkins P."/>
            <person name="Calcutt M."/>
            <person name="Middleton J."/>
        </authorList>
    </citation>
    <scope>NUCLEOTIDE SEQUENCE</scope>
    <source>
        <strain evidence="5">1387</strain>
    </source>
</reference>
<keyword evidence="6" id="KW-0503">Monooxygenase</keyword>
<dbReference type="Proteomes" id="UP000646308">
    <property type="component" value="Unassembled WGS sequence"/>
</dbReference>
<keyword evidence="7" id="KW-1185">Reference proteome</keyword>
<dbReference type="Pfam" id="PF03992">
    <property type="entry name" value="ABM"/>
    <property type="match status" value="1"/>
</dbReference>
<dbReference type="InterPro" id="IPR050404">
    <property type="entry name" value="Heme-degrading_MO"/>
</dbReference>
<protein>
    <recommendedName>
        <fullName evidence="2">Signal transduction protein TRAP</fullName>
    </recommendedName>
    <alternativeName>
        <fullName evidence="3">Target of RNAIII-activating protein</fullName>
    </alternativeName>
</protein>
<dbReference type="AlphaFoldDB" id="A0A2T4MHE9"/>
<dbReference type="GO" id="GO:0004497">
    <property type="term" value="F:monooxygenase activity"/>
    <property type="evidence" value="ECO:0007669"/>
    <property type="project" value="UniProtKB-KW"/>
</dbReference>
<organism evidence="5 8">
    <name type="scientific">Staphylococcus agnetis</name>
    <dbReference type="NCBI Taxonomy" id="985762"/>
    <lineage>
        <taxon>Bacteria</taxon>
        <taxon>Bacillati</taxon>
        <taxon>Bacillota</taxon>
        <taxon>Bacilli</taxon>
        <taxon>Bacillales</taxon>
        <taxon>Staphylococcaceae</taxon>
        <taxon>Staphylococcus</taxon>
    </lineage>
</organism>
<dbReference type="RefSeq" id="WP_039647259.1">
    <property type="nucleotide sequence ID" value="NZ_CP009623.1"/>
</dbReference>
<dbReference type="Proteomes" id="UP000195208">
    <property type="component" value="Unassembled WGS sequence"/>
</dbReference>
<evidence type="ECO:0000313" key="8">
    <source>
        <dbReference type="Proteomes" id="UP000646308"/>
    </source>
</evidence>
<dbReference type="Gene3D" id="3.30.70.100">
    <property type="match status" value="1"/>
</dbReference>
<evidence type="ECO:0000313" key="5">
    <source>
        <dbReference type="EMBL" id="NJI01608.1"/>
    </source>
</evidence>
<gene>
    <name evidence="6" type="ORF">B9M88_05570</name>
    <name evidence="5" type="ORF">GLV84_01790</name>
</gene>
<comment type="similarity">
    <text evidence="1">Belongs to the TRAP family.</text>
</comment>
<evidence type="ECO:0000256" key="1">
    <source>
        <dbReference type="ARBA" id="ARBA00009267"/>
    </source>
</evidence>
<keyword evidence="6" id="KW-0560">Oxidoreductase</keyword>
<dbReference type="GeneID" id="57690593"/>